<gene>
    <name evidence="2" type="ORF">EDEG_03400</name>
</gene>
<dbReference type="InParanoid" id="J9D2X0"/>
<sequence length="664" mass="79720">MFIPPFLQLFYLVAILKTSAYIPNQNSYSNPLQRLIENPIQEYAENFTELMPNKKELSDKELRLYFVECRKFDFITCLTTFNELFYCHSIYSSSLCFEERKKNKFYKFKIEFCIEFMEIYAFTHIFSSNDLDKNFESDLKKFNNIMLEYKNMFSQHLSNFSDLSETKSNESILKQLLIGFDILTGFNNRILSFLVYKNNSNELRAKVVNDYFKTWLKILEIYNISTILFLSQQNINFSEICQLKKNMVKTLSVFNSYFILKLFDSITVFIVNTNHQINNDADKFHEEFINQYYDNFFLIVPKHIKCQSEIIFPQFATFFREHFEQQKKRSGIYKIESDSENRCFEQELNCYNKICQDFLNVVEPLYISYAWKYLLIKIIDYNPNYSIQKYVMNLNNQTNEVQNSFFLEQHKRVIEFLKIVNKTVLSSLPKLSNSSRCNIKEHMQLLDAFSSFIRNFWSYVFFYSECFYLENSSKEIKLVVQKNLEDSPNDKVERFYEELYKAVKNKTEHRYLGPKKRILAIWFQSNQNTQETLKKQLKEMVDQQKVAKKFAQETKIASENALQFFKNFFSQCSRNRNHFTEKYSITNPEQEITLEREQNKNIYTIFYEYFSLYLNSYGEILGNLKNLNNKETDNLVSNEFKNINDKYQDKLHKALYHNLSELAD</sequence>
<comment type="caution">
    <text evidence="2">The sequence shown here is derived from an EMBL/GenBank/DDBJ whole genome shotgun (WGS) entry which is preliminary data.</text>
</comment>
<dbReference type="Proteomes" id="UP000003163">
    <property type="component" value="Unassembled WGS sequence"/>
</dbReference>
<feature type="chain" id="PRO_5003821794" evidence="1">
    <location>
        <begin position="21"/>
        <end position="664"/>
    </location>
</feature>
<proteinExistence type="predicted"/>
<dbReference type="AlphaFoldDB" id="J9D2X0"/>
<evidence type="ECO:0000256" key="1">
    <source>
        <dbReference type="SAM" id="SignalP"/>
    </source>
</evidence>
<protein>
    <submittedName>
        <fullName evidence="2">Uncharacterized protein</fullName>
    </submittedName>
</protein>
<name>J9D2X0_EDHAE</name>
<dbReference type="HOGENOM" id="CLU_413323_0_0_1"/>
<accession>J9D2X0</accession>
<feature type="signal peptide" evidence="1">
    <location>
        <begin position="1"/>
        <end position="20"/>
    </location>
</feature>
<evidence type="ECO:0000313" key="2">
    <source>
        <dbReference type="EMBL" id="EJW02156.1"/>
    </source>
</evidence>
<dbReference type="EMBL" id="AFBI03000086">
    <property type="protein sequence ID" value="EJW02156.1"/>
    <property type="molecule type" value="Genomic_DNA"/>
</dbReference>
<reference evidence="2 3" key="1">
    <citation type="submission" date="2011-08" db="EMBL/GenBank/DDBJ databases">
        <authorList>
            <person name="Liu Z.J."/>
            <person name="Shi F.L."/>
            <person name="Lu J.Q."/>
            <person name="Li M."/>
            <person name="Wang Z.L."/>
        </authorList>
    </citation>
    <scope>NUCLEOTIDE SEQUENCE [LARGE SCALE GENOMIC DNA]</scope>
    <source>
        <strain evidence="2 3">USNM 41457</strain>
    </source>
</reference>
<dbReference type="VEuPathDB" id="MicrosporidiaDB:EDEG_03400"/>
<keyword evidence="1" id="KW-0732">Signal</keyword>
<organism evidence="2 3">
    <name type="scientific">Edhazardia aedis (strain USNM 41457)</name>
    <name type="common">Microsporidian parasite</name>
    <dbReference type="NCBI Taxonomy" id="1003232"/>
    <lineage>
        <taxon>Eukaryota</taxon>
        <taxon>Fungi</taxon>
        <taxon>Fungi incertae sedis</taxon>
        <taxon>Microsporidia</taxon>
        <taxon>Edhazardia</taxon>
    </lineage>
</organism>
<evidence type="ECO:0000313" key="3">
    <source>
        <dbReference type="Proteomes" id="UP000003163"/>
    </source>
</evidence>
<reference evidence="3" key="2">
    <citation type="submission" date="2015-07" db="EMBL/GenBank/DDBJ databases">
        <title>Contrasting host-pathogen interactions and genome evolution in two generalist and specialist microsporidian pathogens of mosquitoes.</title>
        <authorList>
            <consortium name="The Broad Institute Genomics Platform"/>
            <consortium name="The Broad Institute Genome Sequencing Center for Infectious Disease"/>
            <person name="Cuomo C.A."/>
            <person name="Sanscrainte N.D."/>
            <person name="Goldberg J.M."/>
            <person name="Heiman D."/>
            <person name="Young S."/>
            <person name="Zeng Q."/>
            <person name="Becnel J.J."/>
            <person name="Birren B.W."/>
        </authorList>
    </citation>
    <scope>NUCLEOTIDE SEQUENCE [LARGE SCALE GENOMIC DNA]</scope>
    <source>
        <strain evidence="3">USNM 41457</strain>
    </source>
</reference>
<keyword evidence="3" id="KW-1185">Reference proteome</keyword>